<feature type="transmembrane region" description="Helical" evidence="1">
    <location>
        <begin position="44"/>
        <end position="73"/>
    </location>
</feature>
<dbReference type="EMBL" id="CP042382">
    <property type="protein sequence ID" value="QEA39486.1"/>
    <property type="molecule type" value="Genomic_DNA"/>
</dbReference>
<evidence type="ECO:0000313" key="3">
    <source>
        <dbReference type="Proteomes" id="UP000321272"/>
    </source>
</evidence>
<dbReference type="Proteomes" id="UP000321272">
    <property type="component" value="Chromosome"/>
</dbReference>
<name>A0A5B8SS53_9GAMM</name>
<keyword evidence="3" id="KW-1185">Reference proteome</keyword>
<keyword evidence="1" id="KW-0472">Membrane</keyword>
<dbReference type="KEGG" id="paur:FGL86_10630"/>
<evidence type="ECO:0000256" key="1">
    <source>
        <dbReference type="SAM" id="Phobius"/>
    </source>
</evidence>
<sequence>MSTGQGPAERVFDATKRLISSLIQSGETRLRLAVVELEEERSRLFLLLLLTCFSLILMLLGMMLLTLLIVVLFWDSHRIAAIVTCIVLLLGGGLGLASWVVYKARQRTLLKSTLRQLKADRRLLGNQREL</sequence>
<dbReference type="Pfam" id="PF07332">
    <property type="entry name" value="Phage_holin_3_6"/>
    <property type="match status" value="1"/>
</dbReference>
<organism evidence="2 3">
    <name type="scientific">Pistricoccus aurantiacus</name>
    <dbReference type="NCBI Taxonomy" id="1883414"/>
    <lineage>
        <taxon>Bacteria</taxon>
        <taxon>Pseudomonadati</taxon>
        <taxon>Pseudomonadota</taxon>
        <taxon>Gammaproteobacteria</taxon>
        <taxon>Oceanospirillales</taxon>
        <taxon>Halomonadaceae</taxon>
        <taxon>Pistricoccus</taxon>
    </lineage>
</organism>
<accession>A0A5B8SS53</accession>
<dbReference type="InterPro" id="IPR009937">
    <property type="entry name" value="Phage_holin_3_6"/>
</dbReference>
<keyword evidence="1" id="KW-1133">Transmembrane helix</keyword>
<dbReference type="OrthoDB" id="6174576at2"/>
<evidence type="ECO:0000313" key="2">
    <source>
        <dbReference type="EMBL" id="QEA39486.1"/>
    </source>
</evidence>
<protein>
    <recommendedName>
        <fullName evidence="4">Phage holin family protein</fullName>
    </recommendedName>
</protein>
<evidence type="ECO:0008006" key="4">
    <source>
        <dbReference type="Google" id="ProtNLM"/>
    </source>
</evidence>
<proteinExistence type="predicted"/>
<feature type="transmembrane region" description="Helical" evidence="1">
    <location>
        <begin position="79"/>
        <end position="102"/>
    </location>
</feature>
<keyword evidence="1" id="KW-0812">Transmembrane</keyword>
<gene>
    <name evidence="2" type="ORF">FGL86_10630</name>
</gene>
<dbReference type="RefSeq" id="WP_147184537.1">
    <property type="nucleotide sequence ID" value="NZ_CP042382.1"/>
</dbReference>
<reference evidence="2 3" key="1">
    <citation type="submission" date="2019-06" db="EMBL/GenBank/DDBJ databases">
        <title>Genome analyses of bacteria isolated from kimchi.</title>
        <authorList>
            <person name="Lee S."/>
            <person name="Ahn S."/>
            <person name="Roh S."/>
        </authorList>
    </citation>
    <scope>NUCLEOTIDE SEQUENCE [LARGE SCALE GENOMIC DNA]</scope>
    <source>
        <strain evidence="2 3">CBA4606</strain>
    </source>
</reference>
<dbReference type="AlphaFoldDB" id="A0A5B8SS53"/>